<proteinExistence type="predicted"/>
<dbReference type="Proteomes" id="UP000478052">
    <property type="component" value="Unassembled WGS sequence"/>
</dbReference>
<evidence type="ECO:0000313" key="1">
    <source>
        <dbReference type="EMBL" id="KAF0755766.1"/>
    </source>
</evidence>
<dbReference type="AlphaFoldDB" id="A0A6G0YHI1"/>
<name>A0A6G0YHI1_APHCR</name>
<gene>
    <name evidence="1" type="ORF">FWK35_00009770</name>
</gene>
<dbReference type="EMBL" id="VUJU01004025">
    <property type="protein sequence ID" value="KAF0755766.1"/>
    <property type="molecule type" value="Genomic_DNA"/>
</dbReference>
<reference evidence="1 2" key="1">
    <citation type="submission" date="2019-08" db="EMBL/GenBank/DDBJ databases">
        <title>Whole genome of Aphis craccivora.</title>
        <authorList>
            <person name="Voronova N.V."/>
            <person name="Shulinski R.S."/>
            <person name="Bandarenka Y.V."/>
            <person name="Zhorov D.G."/>
            <person name="Warner D."/>
        </authorList>
    </citation>
    <scope>NUCLEOTIDE SEQUENCE [LARGE SCALE GENOMIC DNA]</scope>
    <source>
        <strain evidence="1">180601</strain>
        <tissue evidence="1">Whole Body</tissue>
    </source>
</reference>
<accession>A0A6G0YHI1</accession>
<dbReference type="OrthoDB" id="21128at2759"/>
<comment type="caution">
    <text evidence="1">The sequence shown here is derived from an EMBL/GenBank/DDBJ whole genome shotgun (WGS) entry which is preliminary data.</text>
</comment>
<organism evidence="1 2">
    <name type="scientific">Aphis craccivora</name>
    <name type="common">Cowpea aphid</name>
    <dbReference type="NCBI Taxonomy" id="307492"/>
    <lineage>
        <taxon>Eukaryota</taxon>
        <taxon>Metazoa</taxon>
        <taxon>Ecdysozoa</taxon>
        <taxon>Arthropoda</taxon>
        <taxon>Hexapoda</taxon>
        <taxon>Insecta</taxon>
        <taxon>Pterygota</taxon>
        <taxon>Neoptera</taxon>
        <taxon>Paraneoptera</taxon>
        <taxon>Hemiptera</taxon>
        <taxon>Sternorrhyncha</taxon>
        <taxon>Aphidomorpha</taxon>
        <taxon>Aphidoidea</taxon>
        <taxon>Aphididae</taxon>
        <taxon>Aphidini</taxon>
        <taxon>Aphis</taxon>
        <taxon>Aphis</taxon>
    </lineage>
</organism>
<evidence type="ECO:0000313" key="2">
    <source>
        <dbReference type="Proteomes" id="UP000478052"/>
    </source>
</evidence>
<protein>
    <submittedName>
        <fullName evidence="1">Uncharacterized protein</fullName>
    </submittedName>
</protein>
<sequence>MNVFFLCIVTIYSITSRYNASISNYGDGFRGKSKYPWYIIEVKSKHFPTIYKQIEKKTKKREFLRKTSFRPNRFFYMVVTHYIKSL</sequence>
<keyword evidence="2" id="KW-1185">Reference proteome</keyword>